<keyword evidence="4" id="KW-0028">Amino-acid biosynthesis</keyword>
<comment type="cofactor">
    <cofactor evidence="1">
        <name>FMN</name>
        <dbReference type="ChEBI" id="CHEBI:58210"/>
    </cofactor>
</comment>
<keyword evidence="12" id="KW-0314">Glutamate biosynthesis</keyword>
<dbReference type="InterPro" id="IPR036485">
    <property type="entry name" value="Glu_synth_asu_C_sf"/>
</dbReference>
<dbReference type="InterPro" id="IPR002489">
    <property type="entry name" value="Glu_synth_asu_C"/>
</dbReference>
<dbReference type="Gene3D" id="3.60.20.10">
    <property type="entry name" value="Glutamine Phosphoribosylpyrophosphate, subunit 1, domain 1"/>
    <property type="match status" value="1"/>
</dbReference>
<dbReference type="Pfam" id="PF00310">
    <property type="entry name" value="GATase_2"/>
    <property type="match status" value="1"/>
</dbReference>
<comment type="cofactor">
    <cofactor evidence="2">
        <name>[3Fe-4S] cluster</name>
        <dbReference type="ChEBI" id="CHEBI:21137"/>
    </cofactor>
</comment>
<keyword evidence="8" id="KW-0315">Glutamine amidotransferase</keyword>
<evidence type="ECO:0000256" key="7">
    <source>
        <dbReference type="ARBA" id="ARBA00022723"/>
    </source>
</evidence>
<dbReference type="Pfam" id="PF01645">
    <property type="entry name" value="Glu_synthase"/>
    <property type="match status" value="1"/>
</dbReference>
<dbReference type="Proteomes" id="UP001209713">
    <property type="component" value="Unassembled WGS sequence"/>
</dbReference>
<proteinExistence type="inferred from homology"/>
<keyword evidence="7" id="KW-0479">Metal-binding</keyword>
<dbReference type="Gene3D" id="2.160.20.60">
    <property type="entry name" value="Glutamate synthase, alpha subunit, C-terminal domain"/>
    <property type="match status" value="1"/>
</dbReference>
<evidence type="ECO:0000256" key="15">
    <source>
        <dbReference type="SAM" id="Coils"/>
    </source>
</evidence>
<reference evidence="17 18" key="1">
    <citation type="submission" date="2022-10" db="EMBL/GenBank/DDBJ databases">
        <title>Marinomonas transparenta sp. nov. and Marinomonas sargassi sp. nov., isolated from marine alga (Sargassum natans (L.) Gaillon).</title>
        <authorList>
            <person name="Wang Y."/>
        </authorList>
    </citation>
    <scope>NUCLEOTIDE SEQUENCE [LARGE SCALE GENOMIC DNA]</scope>
    <source>
        <strain evidence="17 18">C2222</strain>
    </source>
</reference>
<evidence type="ECO:0000256" key="14">
    <source>
        <dbReference type="ARBA" id="ARBA00029440"/>
    </source>
</evidence>
<comment type="similarity">
    <text evidence="3">Belongs to the glutamate synthase family.</text>
</comment>
<dbReference type="Gene3D" id="3.20.20.70">
    <property type="entry name" value="Aldolase class I"/>
    <property type="match status" value="2"/>
</dbReference>
<evidence type="ECO:0000259" key="16">
    <source>
        <dbReference type="PROSITE" id="PS51278"/>
    </source>
</evidence>
<dbReference type="InterPro" id="IPR017932">
    <property type="entry name" value="GATase_2_dom"/>
</dbReference>
<keyword evidence="18" id="KW-1185">Reference proteome</keyword>
<keyword evidence="11" id="KW-0411">Iron-sulfur</keyword>
<evidence type="ECO:0000256" key="11">
    <source>
        <dbReference type="ARBA" id="ARBA00023014"/>
    </source>
</evidence>
<dbReference type="SUPFAM" id="SSF51395">
    <property type="entry name" value="FMN-linked oxidoreductases"/>
    <property type="match status" value="1"/>
</dbReference>
<evidence type="ECO:0000256" key="10">
    <source>
        <dbReference type="ARBA" id="ARBA00023004"/>
    </source>
</evidence>
<protein>
    <submittedName>
        <fullName evidence="17">Glutamate synthase-related protein</fullName>
    </submittedName>
</protein>
<evidence type="ECO:0000256" key="3">
    <source>
        <dbReference type="ARBA" id="ARBA00009716"/>
    </source>
</evidence>
<dbReference type="InterPro" id="IPR006982">
    <property type="entry name" value="Glu_synth_centr_N"/>
</dbReference>
<evidence type="ECO:0000256" key="12">
    <source>
        <dbReference type="ARBA" id="ARBA00023164"/>
    </source>
</evidence>
<dbReference type="SUPFAM" id="SSF56235">
    <property type="entry name" value="N-terminal nucleophile aminohydrolases (Ntn hydrolases)"/>
    <property type="match status" value="1"/>
</dbReference>
<comment type="caution">
    <text evidence="17">The sequence shown here is derived from an EMBL/GenBank/DDBJ whole genome shotgun (WGS) entry which is preliminary data.</text>
</comment>
<sequence>MRSLYDKDAEHSSCGVGFITHKLSLQTHELLNLSHQALCKIPHRGGMNAQGIGDGAGVNIDLSVNFYRYLTNDNSLEYGDFGVGNFFYPLNSNAHQTAESIISKALEKHDLSLLLWRDVEVDISAVNEASAKEQLSIRQVVFSRPSSASSQKEFEAIINEALLEIEEPAFQDEYLQGFYPLSMSSYTQVYKGRLNSWEVVPYFKDLQHPEHCIKTLFFHTRFSTNTAPNPIFAQPFRRMAHNGELNTDRKNRLSENAIAMSHNKQLIFPKGQSDSARLDQTLARRITEDDMDIVESVLAMMPPAWENDETLSSEVRDMLEYFSLSEEKNDGPAALVFSDGIKVGARLDRLGLRPLRTVETDEYLAVMSEAGQIDFPPESIVRRGRVDAGGMVVFNHENGEILYTKEVLERLATQADYPALVEKTRLNLTDLPALSLADVSVQSDLSIPARMVAYSMNQESFKFMLDPMLQTGLEKISAMGYGIAPNALNEDEGGMSRYFSQRFAQVTNPPLDSIREADGMTLRVALGPKPNFYNGKDSNKPHQLVLNSPILQLPQLQQIRLQDNLSVETVETLFTPDLTNEANNQANLLAAVETVCSQVETLVRAGGEIIILSDRNISTNQAAIPAIMIMAAVNQRLIKAGLSFNCSVVMETGQASNTHDIACLLGFGAAAVCSLTVYYRALELSNSNEEAQAALNKFQKAVEKALMKTMGKFGLCTAESYIGGEFFESNFLDTKEPLLATIFPNIDAPIGGVQFADLAKSAATWHAKVTEIQSENEIPVLGLFKERGDGAGHTFGNTSVREYLNMTEEDIQYIDESTDESEAIEQTALPQDDSYRDLGFEKRTDEQLNNATITPAYRSFCENLYAERDERPASLRDVLHLAVNLCDAVSTEDFAQKLSIFNLEGNASYPVQGLQVECTEDNQWQLSLSEPSTERHQALADAIISQFKCETPSTVLNVSAEQLVMVLNDTAVQFFSKLYTAPQPIDLTQVQPACEITSALASGAMSHGALVSRAHEAVAQGTNIVGAMSNCGEGGENSRRYNTIKGSKIKQFASGRFGIWTGYLADPCLEEIEIKLAQGAKPGEGGQLPAAKVDVEIAAARCATPGVELISPPPHHDTYSIEDLGQLIHDAKAARVRVIVKLVSSEGIGTIAVGVAKAGADVINVAGNTGGTGAAQVTSLKNTGRSADVGIAEVHQALSENGLRDKVVLRCSNSHQTGLDVVKSALMGGDSFEFGTTALMMLKCVMAKNCNVKCPAGLTTNAEMYEGDPRALAQYFINLAHEVREILASMGYPSLRSIRGKSQLMALINHKSLIGRLDMTGMLREADTITYEKPVYLEADFTPDDNYLVEFEQNFIKQQAASIDIQGPALHNCNKTTSGQFAVDIERILNYTLSEEEKRAHPSIMQLSNGRWVLAQDSVTIHTSNSAGQSFGAFNNTGMKLVHTGTCNDGVAKAASGGVIVIKNPNKEAHPLSDNVLIGNFALFGATGGRVFIQGLAGDRFGVRNSGSVAVVEGVGDFGCEYMTHGSVVNLGEYGKGFGNGMSGGTAYQYDPSGDIVKRCSQDSVIAIPMTSDDQLVTGQEQALLIHLEQHAEYSRSSLAKKLLDNWQESRQHFYVVLPRPMLSHQQSSSILAATKTAQMQEELAQFFANQQLTLLIDAYQNDQASIFNSQVPQYGECDSPLILKYIITTGVLRRSLELAQKANPSAEQSQTDIMAKALIQQKDRKLVDALVKDMKASLAGYSDDALAALLAQKRVSDYKRSLEIREVWDIHSMGTNAWIIERDRQSLAELAEHPELDEQIAKHYMKVIADVMRSQAA</sequence>
<dbReference type="Pfam" id="PF01493">
    <property type="entry name" value="GXGXG"/>
    <property type="match status" value="1"/>
</dbReference>
<dbReference type="Pfam" id="PF04898">
    <property type="entry name" value="Glu_syn_central"/>
    <property type="match status" value="1"/>
</dbReference>
<keyword evidence="10" id="KW-0408">Iron</keyword>
<dbReference type="InterPro" id="IPR002932">
    <property type="entry name" value="Glu_synthdom"/>
</dbReference>
<keyword evidence="9" id="KW-0560">Oxidoreductase</keyword>
<evidence type="ECO:0000313" key="18">
    <source>
        <dbReference type="Proteomes" id="UP001209713"/>
    </source>
</evidence>
<gene>
    <name evidence="17" type="ORF">OFY17_06470</name>
</gene>
<name>A0ABT2YRN5_9GAMM</name>
<evidence type="ECO:0000256" key="1">
    <source>
        <dbReference type="ARBA" id="ARBA00001917"/>
    </source>
</evidence>
<accession>A0ABT2YRN5</accession>
<keyword evidence="5" id="KW-0285">Flavoprotein</keyword>
<dbReference type="InterPro" id="IPR013785">
    <property type="entry name" value="Aldolase_TIM"/>
</dbReference>
<dbReference type="SUPFAM" id="SSF69336">
    <property type="entry name" value="Alpha subunit of glutamate synthase, C-terminal domain"/>
    <property type="match status" value="1"/>
</dbReference>
<dbReference type="PROSITE" id="PS51278">
    <property type="entry name" value="GATASE_TYPE_2"/>
    <property type="match status" value="1"/>
</dbReference>
<dbReference type="EMBL" id="JAOVZB010000002">
    <property type="protein sequence ID" value="MCV2402535.1"/>
    <property type="molecule type" value="Genomic_DNA"/>
</dbReference>
<feature type="coiled-coil region" evidence="15">
    <location>
        <begin position="681"/>
        <end position="708"/>
    </location>
</feature>
<evidence type="ECO:0000256" key="6">
    <source>
        <dbReference type="ARBA" id="ARBA00022643"/>
    </source>
</evidence>
<evidence type="ECO:0000256" key="5">
    <source>
        <dbReference type="ARBA" id="ARBA00022630"/>
    </source>
</evidence>
<keyword evidence="13" id="KW-0003">3Fe-4S</keyword>
<keyword evidence="15" id="KW-0175">Coiled coil</keyword>
<dbReference type="InterPro" id="IPR029055">
    <property type="entry name" value="Ntn_hydrolases_N"/>
</dbReference>
<dbReference type="RefSeq" id="WP_263529915.1">
    <property type="nucleotide sequence ID" value="NZ_JAOVZB010000002.1"/>
</dbReference>
<organism evidence="17 18">
    <name type="scientific">Marinomonas sargassi</name>
    <dbReference type="NCBI Taxonomy" id="2984494"/>
    <lineage>
        <taxon>Bacteria</taxon>
        <taxon>Pseudomonadati</taxon>
        <taxon>Pseudomonadota</taxon>
        <taxon>Gammaproteobacteria</taxon>
        <taxon>Oceanospirillales</taxon>
        <taxon>Oceanospirillaceae</taxon>
        <taxon>Marinomonas</taxon>
    </lineage>
</organism>
<dbReference type="PANTHER" id="PTHR11938">
    <property type="entry name" value="FAD NADPH DEHYDROGENASE/OXIDOREDUCTASE"/>
    <property type="match status" value="1"/>
</dbReference>
<dbReference type="CDD" id="cd02808">
    <property type="entry name" value="GltS_FMN"/>
    <property type="match status" value="1"/>
</dbReference>
<keyword evidence="6" id="KW-0288">FMN</keyword>
<evidence type="ECO:0000256" key="2">
    <source>
        <dbReference type="ARBA" id="ARBA00001927"/>
    </source>
</evidence>
<dbReference type="InterPro" id="IPR050711">
    <property type="entry name" value="ET-N_metabolism_enzyme"/>
</dbReference>
<dbReference type="PANTHER" id="PTHR11938:SF133">
    <property type="entry name" value="GLUTAMATE SYNTHASE (NADH)"/>
    <property type="match status" value="1"/>
</dbReference>
<comment type="pathway">
    <text evidence="14">Amino-acid biosynthesis.</text>
</comment>
<evidence type="ECO:0000313" key="17">
    <source>
        <dbReference type="EMBL" id="MCV2402535.1"/>
    </source>
</evidence>
<evidence type="ECO:0000256" key="4">
    <source>
        <dbReference type="ARBA" id="ARBA00022605"/>
    </source>
</evidence>
<evidence type="ECO:0000256" key="9">
    <source>
        <dbReference type="ARBA" id="ARBA00023002"/>
    </source>
</evidence>
<feature type="domain" description="Glutamine amidotransferase type-2" evidence="16">
    <location>
        <begin position="14"/>
        <end position="397"/>
    </location>
</feature>
<evidence type="ECO:0000256" key="8">
    <source>
        <dbReference type="ARBA" id="ARBA00022962"/>
    </source>
</evidence>
<evidence type="ECO:0000256" key="13">
    <source>
        <dbReference type="ARBA" id="ARBA00023291"/>
    </source>
</evidence>